<dbReference type="SMART" id="SM00666">
    <property type="entry name" value="PB1"/>
    <property type="match status" value="1"/>
</dbReference>
<dbReference type="GO" id="GO:0008270">
    <property type="term" value="F:zinc ion binding"/>
    <property type="evidence" value="ECO:0007669"/>
    <property type="project" value="UniProtKB-KW"/>
</dbReference>
<evidence type="ECO:0000313" key="7">
    <source>
        <dbReference type="EMBL" id="KDP30225.1"/>
    </source>
</evidence>
<feature type="compositionally biased region" description="Basic and acidic residues" evidence="5">
    <location>
        <begin position="766"/>
        <end position="778"/>
    </location>
</feature>
<keyword evidence="8" id="KW-1185">Reference proteome</keyword>
<protein>
    <recommendedName>
        <fullName evidence="6">SWIM-type domain-containing protein</fullName>
    </recommendedName>
</protein>
<evidence type="ECO:0000256" key="5">
    <source>
        <dbReference type="SAM" id="MobiDB-lite"/>
    </source>
</evidence>
<dbReference type="Pfam" id="PF00564">
    <property type="entry name" value="PB1"/>
    <property type="match status" value="1"/>
</dbReference>
<gene>
    <name evidence="7" type="ORF">JCGZ_17007</name>
</gene>
<dbReference type="STRING" id="180498.A0A067KDC7"/>
<organism evidence="7 8">
    <name type="scientific">Jatropha curcas</name>
    <name type="common">Barbados nut</name>
    <dbReference type="NCBI Taxonomy" id="180498"/>
    <lineage>
        <taxon>Eukaryota</taxon>
        <taxon>Viridiplantae</taxon>
        <taxon>Streptophyta</taxon>
        <taxon>Embryophyta</taxon>
        <taxon>Tracheophyta</taxon>
        <taxon>Spermatophyta</taxon>
        <taxon>Magnoliopsida</taxon>
        <taxon>eudicotyledons</taxon>
        <taxon>Gunneridae</taxon>
        <taxon>Pentapetalae</taxon>
        <taxon>rosids</taxon>
        <taxon>fabids</taxon>
        <taxon>Malpighiales</taxon>
        <taxon>Euphorbiaceae</taxon>
        <taxon>Crotonoideae</taxon>
        <taxon>Jatropheae</taxon>
        <taxon>Jatropha</taxon>
    </lineage>
</organism>
<dbReference type="Pfam" id="PF04434">
    <property type="entry name" value="SWIM"/>
    <property type="match status" value="1"/>
</dbReference>
<dbReference type="InterPro" id="IPR004332">
    <property type="entry name" value="Transposase_MuDR"/>
</dbReference>
<dbReference type="AlphaFoldDB" id="A0A067KDC7"/>
<dbReference type="Pfam" id="PF03108">
    <property type="entry name" value="DBD_Tnp_Mut"/>
    <property type="match status" value="1"/>
</dbReference>
<dbReference type="InterPro" id="IPR006564">
    <property type="entry name" value="Znf_PMZ"/>
</dbReference>
<reference evidence="7 8" key="1">
    <citation type="journal article" date="2014" name="PLoS ONE">
        <title>Global Analysis of Gene Expression Profiles in Physic Nut (Jatropha curcas L.) Seedlings Exposed to Salt Stress.</title>
        <authorList>
            <person name="Zhang L."/>
            <person name="Zhang C."/>
            <person name="Wu P."/>
            <person name="Chen Y."/>
            <person name="Li M."/>
            <person name="Jiang H."/>
            <person name="Wu G."/>
        </authorList>
    </citation>
    <scope>NUCLEOTIDE SEQUENCE [LARGE SCALE GENOMIC DNA]</scope>
    <source>
        <strain evidence="8">cv. GZQX0401</strain>
        <tissue evidence="7">Young leaves</tissue>
    </source>
</reference>
<evidence type="ECO:0000259" key="6">
    <source>
        <dbReference type="PROSITE" id="PS50966"/>
    </source>
</evidence>
<dbReference type="Pfam" id="PF10551">
    <property type="entry name" value="MULE"/>
    <property type="match status" value="1"/>
</dbReference>
<evidence type="ECO:0000256" key="1">
    <source>
        <dbReference type="ARBA" id="ARBA00022723"/>
    </source>
</evidence>
<evidence type="ECO:0000256" key="2">
    <source>
        <dbReference type="ARBA" id="ARBA00022771"/>
    </source>
</evidence>
<proteinExistence type="predicted"/>
<feature type="region of interest" description="Disordered" evidence="5">
    <location>
        <begin position="765"/>
        <end position="796"/>
    </location>
</feature>
<dbReference type="PANTHER" id="PTHR31973:SF149">
    <property type="entry name" value="SWIM-TYPE DOMAIN-CONTAINING PROTEIN"/>
    <property type="match status" value="1"/>
</dbReference>
<dbReference type="SUPFAM" id="SSF54277">
    <property type="entry name" value="CAD &amp; PB1 domains"/>
    <property type="match status" value="1"/>
</dbReference>
<evidence type="ECO:0000256" key="3">
    <source>
        <dbReference type="ARBA" id="ARBA00022833"/>
    </source>
</evidence>
<evidence type="ECO:0000313" key="8">
    <source>
        <dbReference type="Proteomes" id="UP000027138"/>
    </source>
</evidence>
<dbReference type="InterPro" id="IPR000270">
    <property type="entry name" value="PB1_dom"/>
</dbReference>
<keyword evidence="3" id="KW-0862">Zinc</keyword>
<dbReference type="OrthoDB" id="125347at2759"/>
<dbReference type="EMBL" id="KK914699">
    <property type="protein sequence ID" value="KDP30225.1"/>
    <property type="molecule type" value="Genomic_DNA"/>
</dbReference>
<dbReference type="InterPro" id="IPR018289">
    <property type="entry name" value="MULE_transposase_dom"/>
</dbReference>
<dbReference type="InterPro" id="IPR007527">
    <property type="entry name" value="Znf_SWIM"/>
</dbReference>
<name>A0A067KDC7_JATCU</name>
<keyword evidence="2 4" id="KW-0863">Zinc-finger</keyword>
<evidence type="ECO:0000256" key="4">
    <source>
        <dbReference type="PROSITE-ProRule" id="PRU00325"/>
    </source>
</evidence>
<dbReference type="PROSITE" id="PS50966">
    <property type="entry name" value="ZF_SWIM"/>
    <property type="match status" value="1"/>
</dbReference>
<dbReference type="Proteomes" id="UP000027138">
    <property type="component" value="Unassembled WGS sequence"/>
</dbReference>
<keyword evidence="1" id="KW-0479">Metal-binding</keyword>
<sequence length="825" mass="93013">MPRRKLILICQSGGEFVTGDDGCLSYSGGEAHALDINPETMFDDLKLKLAEMCNIEYKSLSVKYFLPGNRRTLITLANDKDLKRMYDFHGESITADIFIVGRAGFNHEDLHMHASRPSHIKLAETVSAAAASQDDAHIPSAASVGDAIAHSSDILDMSATPADTVKKRRRTASWKIGANGPIIVSIADKVGETRKSSSRKKSSWNHDNAGLIDVDIEEEPGIVPGVVSEIDVSHYSSPGVNHKDASLEKTVASWKDGITGIGQEFKSVVEFRDVLQKYAIANRFMYRLKKNDTNRASGVCIAEGCSWLIHASWVPSSQVFRIKKMNKAHTCGGESWKAAHPAKSWLVSIIKDRLRDSPHHKPKDIATGIFQDFGLELNYTQVWRGIEEAREQLQGSYKEAYTQLPWFCDKMAEANPGSFVKLCIGDDNKFQRLFVSFHASIHGFKNGCRPLVFLDSTALKSKFHEVLLMATAIDGNDGAFPVSFAIVDIENDDNWHWFLAQLRSAISTSQPITFVSDKEKGLMRSVLEVFENAHHGYSIYHLLESFRKNLRGPFQGDGRGTLPGTLLAAARAVRLDSFRMLTEQIKQVSSNAYDWVMQVETEYWTNALFKGEIYNQYTTNFAELYSNWIEEVRELPIIQKVEALRCKMMELIHERQMDSKGWTTKLTPSKEQKLQEDTLKARNFKVLFSSDTLFEVHDDSIHVVDIVKRDCTCLEWKFTGLPCCHAIAAFNRTGKSVYDYCSKYFTVDSFCLTYSMSINPVLDIYEPPREEDGSDTREVIPPTTPRPPPQPKERQIRRKAELKRIMTCSRCKGEGHNKATCKEPL</sequence>
<dbReference type="PANTHER" id="PTHR31973">
    <property type="entry name" value="POLYPROTEIN, PUTATIVE-RELATED"/>
    <property type="match status" value="1"/>
</dbReference>
<feature type="domain" description="SWIM-type" evidence="6">
    <location>
        <begin position="702"/>
        <end position="734"/>
    </location>
</feature>
<accession>A0A067KDC7</accession>
<dbReference type="SMART" id="SM00575">
    <property type="entry name" value="ZnF_PMZ"/>
    <property type="match status" value="1"/>
</dbReference>